<evidence type="ECO:0000256" key="15">
    <source>
        <dbReference type="RuleBase" id="RU003357"/>
    </source>
</evidence>
<keyword evidence="3 14" id="KW-0813">Transport</keyword>
<evidence type="ECO:0000259" key="16">
    <source>
        <dbReference type="Pfam" id="PF00593"/>
    </source>
</evidence>
<dbReference type="InterPro" id="IPR010105">
    <property type="entry name" value="TonB_sidphr_rcpt"/>
</dbReference>
<dbReference type="GO" id="GO:0038023">
    <property type="term" value="F:signaling receptor activity"/>
    <property type="evidence" value="ECO:0007669"/>
    <property type="project" value="InterPro"/>
</dbReference>
<dbReference type="SUPFAM" id="SSF56935">
    <property type="entry name" value="Porins"/>
    <property type="match status" value="1"/>
</dbReference>
<keyword evidence="7" id="KW-0732">Signal</keyword>
<dbReference type="Proteomes" id="UP000031408">
    <property type="component" value="Unassembled WGS sequence"/>
</dbReference>
<reference evidence="18 19" key="1">
    <citation type="submission" date="2014-11" db="EMBL/GenBank/DDBJ databases">
        <title>Genome sequence of Flavihumibacter solisilvae 3-3.</title>
        <authorList>
            <person name="Zhou G."/>
            <person name="Li M."/>
            <person name="Wang G."/>
        </authorList>
    </citation>
    <scope>NUCLEOTIDE SEQUENCE [LARGE SCALE GENOMIC DNA]</scope>
    <source>
        <strain evidence="18 19">3-3</strain>
    </source>
</reference>
<gene>
    <name evidence="18" type="ORF">OI18_16260</name>
</gene>
<dbReference type="GO" id="GO:0015891">
    <property type="term" value="P:siderophore transport"/>
    <property type="evidence" value="ECO:0007669"/>
    <property type="project" value="InterPro"/>
</dbReference>
<comment type="similarity">
    <text evidence="2 14 15">Belongs to the TonB-dependent receptor family.</text>
</comment>
<keyword evidence="4 14" id="KW-1134">Transmembrane beta strand</keyword>
<feature type="domain" description="TonB-dependent receptor plug" evidence="17">
    <location>
        <begin position="150"/>
        <end position="247"/>
    </location>
</feature>
<accession>A0A0C1ITD8</accession>
<dbReference type="Gene3D" id="2.170.130.10">
    <property type="entry name" value="TonB-dependent receptor, plug domain"/>
    <property type="match status" value="1"/>
</dbReference>
<dbReference type="Pfam" id="PF00593">
    <property type="entry name" value="TonB_dep_Rec_b-barrel"/>
    <property type="match status" value="1"/>
</dbReference>
<keyword evidence="9" id="KW-0406">Ion transport</keyword>
<dbReference type="CDD" id="cd01347">
    <property type="entry name" value="ligand_gated_channel"/>
    <property type="match status" value="1"/>
</dbReference>
<dbReference type="PROSITE" id="PS52016">
    <property type="entry name" value="TONB_DEPENDENT_REC_3"/>
    <property type="match status" value="1"/>
</dbReference>
<keyword evidence="5" id="KW-0410">Iron transport</keyword>
<keyword evidence="10 15" id="KW-0798">TonB box</keyword>
<protein>
    <recommendedName>
        <fullName evidence="20">TonB-dependent receptor</fullName>
    </recommendedName>
</protein>
<dbReference type="Pfam" id="PF13715">
    <property type="entry name" value="CarbopepD_reg_2"/>
    <property type="match status" value="1"/>
</dbReference>
<evidence type="ECO:0000256" key="12">
    <source>
        <dbReference type="ARBA" id="ARBA00023170"/>
    </source>
</evidence>
<evidence type="ECO:0000256" key="4">
    <source>
        <dbReference type="ARBA" id="ARBA00022452"/>
    </source>
</evidence>
<organism evidence="18 19">
    <name type="scientific">Flavihumibacter solisilvae</name>
    <dbReference type="NCBI Taxonomy" id="1349421"/>
    <lineage>
        <taxon>Bacteria</taxon>
        <taxon>Pseudomonadati</taxon>
        <taxon>Bacteroidota</taxon>
        <taxon>Chitinophagia</taxon>
        <taxon>Chitinophagales</taxon>
        <taxon>Chitinophagaceae</taxon>
        <taxon>Flavihumibacter</taxon>
    </lineage>
</organism>
<evidence type="ECO:0000259" key="17">
    <source>
        <dbReference type="Pfam" id="PF07715"/>
    </source>
</evidence>
<keyword evidence="12" id="KW-0675">Receptor</keyword>
<evidence type="ECO:0000256" key="6">
    <source>
        <dbReference type="ARBA" id="ARBA00022692"/>
    </source>
</evidence>
<keyword evidence="11 14" id="KW-0472">Membrane</keyword>
<name>A0A0C1ITD8_9BACT</name>
<comment type="caution">
    <text evidence="18">The sequence shown here is derived from an EMBL/GenBank/DDBJ whole genome shotgun (WGS) entry which is preliminary data.</text>
</comment>
<dbReference type="NCBIfam" id="TIGR01783">
    <property type="entry name" value="TonB-siderophor"/>
    <property type="match status" value="1"/>
</dbReference>
<evidence type="ECO:0000256" key="9">
    <source>
        <dbReference type="ARBA" id="ARBA00023065"/>
    </source>
</evidence>
<keyword evidence="19" id="KW-1185">Reference proteome</keyword>
<evidence type="ECO:0000256" key="11">
    <source>
        <dbReference type="ARBA" id="ARBA00023136"/>
    </source>
</evidence>
<dbReference type="PANTHER" id="PTHR32552">
    <property type="entry name" value="FERRICHROME IRON RECEPTOR-RELATED"/>
    <property type="match status" value="1"/>
</dbReference>
<evidence type="ECO:0008006" key="20">
    <source>
        <dbReference type="Google" id="ProtNLM"/>
    </source>
</evidence>
<dbReference type="AlphaFoldDB" id="A0A0C1ITD8"/>
<dbReference type="EMBL" id="JSVC01000018">
    <property type="protein sequence ID" value="KIC93704.1"/>
    <property type="molecule type" value="Genomic_DNA"/>
</dbReference>
<dbReference type="GO" id="GO:0009279">
    <property type="term" value="C:cell outer membrane"/>
    <property type="evidence" value="ECO:0007669"/>
    <property type="project" value="UniProtKB-SubCell"/>
</dbReference>
<dbReference type="GO" id="GO:0030246">
    <property type="term" value="F:carbohydrate binding"/>
    <property type="evidence" value="ECO:0007669"/>
    <property type="project" value="InterPro"/>
</dbReference>
<dbReference type="InterPro" id="IPR000531">
    <property type="entry name" value="Beta-barrel_TonB"/>
</dbReference>
<dbReference type="InterPro" id="IPR036942">
    <property type="entry name" value="Beta-barrel_TonB_sf"/>
</dbReference>
<evidence type="ECO:0000313" key="19">
    <source>
        <dbReference type="Proteomes" id="UP000031408"/>
    </source>
</evidence>
<keyword evidence="8" id="KW-0408">Iron</keyword>
<evidence type="ECO:0000256" key="5">
    <source>
        <dbReference type="ARBA" id="ARBA00022496"/>
    </source>
</evidence>
<dbReference type="SUPFAM" id="SSF49452">
    <property type="entry name" value="Starch-binding domain-like"/>
    <property type="match status" value="1"/>
</dbReference>
<keyword evidence="6 14" id="KW-0812">Transmembrane</keyword>
<dbReference type="STRING" id="1349421.OI18_16260"/>
<evidence type="ECO:0000256" key="1">
    <source>
        <dbReference type="ARBA" id="ARBA00004571"/>
    </source>
</evidence>
<proteinExistence type="inferred from homology"/>
<evidence type="ECO:0000256" key="7">
    <source>
        <dbReference type="ARBA" id="ARBA00022729"/>
    </source>
</evidence>
<sequence>MKAGSFSTKTSNTMRKLLLLFGMCIYYWSQLFAQTEEDGGIIKGVITTSDNKPAASVTVQIKELRRSTITDDNGGFIFKNARAGKHTIEVTSIGFARIEKAVTIEAGQTAAVQIQLTVNAEQLAEILVSSDRKSYIADKVSPSLRLNADLVEVPQNITVAGKQTLTDMGMLTKSEISRISSAVTKSYGSDLDLEIQIRGFNSTFGTFRNGIGGPIWWNAQEDASMIERVEFVKGPAGFMIANSEPGGLINVVTKQPTHQRTAEVGFGVGSWNLVRTYVDLGGELVKDGKFTCRLNLGAERRNDYYQFGEFYRFWICPVVSYEFDINTSLTYEFNYVKAAAQENAHQSITINGDLEKLPIDLAINDPNNPKFWGANLYNKLTLKHRFNDNWAFTAQAAYVTNDWDGTTMFLQGINATKDTLNRFNYYSDWTGNLTNLQLFMDGKFNTGPRAEHKVLVGIDYGQGNEGSEEGFVWENNPFPLSIKEPIYYLAKDTLTTFNDRGSWLDANRWQSLYVQDHLKLFNRVVVTLAGRFTHLTTGQNYLDPATAQYEVSDNKFTPRLGLTFLFTKDISAYALHDESFLAQHGTIYGGGRLPPLTGRNNEVGVKIFLFKRQLSINASVYDIKKNDVGTGDPDHPGYSLKTGQIRSQGVDVDIAGRINSNLFINANYAYVDARITKDEDKTIVGLQNPGTCNNLANLWLKYLINSGVFKGLGFGAGYQYTDKRCAVNPNQNFQDGVKYLPAYSLFDAAVSYSTGRFNIGFNIYNIANNRYAAGGFWSHPSQEYVFYSGIPTNFRLQTTIKLQ</sequence>
<dbReference type="InterPro" id="IPR012910">
    <property type="entry name" value="Plug_dom"/>
</dbReference>
<dbReference type="InterPro" id="IPR037066">
    <property type="entry name" value="Plug_dom_sf"/>
</dbReference>
<dbReference type="InterPro" id="IPR039426">
    <property type="entry name" value="TonB-dep_rcpt-like"/>
</dbReference>
<evidence type="ECO:0000256" key="8">
    <source>
        <dbReference type="ARBA" id="ARBA00023004"/>
    </source>
</evidence>
<keyword evidence="13 14" id="KW-0998">Cell outer membrane</keyword>
<evidence type="ECO:0000256" key="2">
    <source>
        <dbReference type="ARBA" id="ARBA00009810"/>
    </source>
</evidence>
<evidence type="ECO:0000256" key="14">
    <source>
        <dbReference type="PROSITE-ProRule" id="PRU01360"/>
    </source>
</evidence>
<evidence type="ECO:0000256" key="3">
    <source>
        <dbReference type="ARBA" id="ARBA00022448"/>
    </source>
</evidence>
<evidence type="ECO:0000256" key="10">
    <source>
        <dbReference type="ARBA" id="ARBA00023077"/>
    </source>
</evidence>
<dbReference type="Gene3D" id="2.60.40.1120">
    <property type="entry name" value="Carboxypeptidase-like, regulatory domain"/>
    <property type="match status" value="1"/>
</dbReference>
<dbReference type="PANTHER" id="PTHR32552:SF68">
    <property type="entry name" value="FERRICHROME OUTER MEMBRANE TRANSPORTER_PHAGE RECEPTOR"/>
    <property type="match status" value="1"/>
</dbReference>
<dbReference type="Gene3D" id="2.40.170.20">
    <property type="entry name" value="TonB-dependent receptor, beta-barrel domain"/>
    <property type="match status" value="1"/>
</dbReference>
<dbReference type="GO" id="GO:0015344">
    <property type="term" value="F:siderophore uptake transmembrane transporter activity"/>
    <property type="evidence" value="ECO:0007669"/>
    <property type="project" value="TreeGrafter"/>
</dbReference>
<evidence type="ECO:0000256" key="13">
    <source>
        <dbReference type="ARBA" id="ARBA00023237"/>
    </source>
</evidence>
<feature type="domain" description="TonB-dependent receptor-like beta-barrel" evidence="16">
    <location>
        <begin position="329"/>
        <end position="766"/>
    </location>
</feature>
<evidence type="ECO:0000313" key="18">
    <source>
        <dbReference type="EMBL" id="KIC93704.1"/>
    </source>
</evidence>
<dbReference type="Pfam" id="PF07715">
    <property type="entry name" value="Plug"/>
    <property type="match status" value="1"/>
</dbReference>
<comment type="subcellular location">
    <subcellularLocation>
        <location evidence="1 14">Cell outer membrane</location>
        <topology evidence="1 14">Multi-pass membrane protein</topology>
    </subcellularLocation>
</comment>
<dbReference type="InterPro" id="IPR013784">
    <property type="entry name" value="Carb-bd-like_fold"/>
</dbReference>